<evidence type="ECO:0000256" key="1">
    <source>
        <dbReference type="SAM" id="MobiDB-lite"/>
    </source>
</evidence>
<protein>
    <submittedName>
        <fullName evidence="2">Uncharacterized protein</fullName>
    </submittedName>
</protein>
<gene>
    <name evidence="2" type="ORF">PCOR1329_LOCUS4210</name>
</gene>
<dbReference type="Proteomes" id="UP001189429">
    <property type="component" value="Unassembled WGS sequence"/>
</dbReference>
<feature type="non-terminal residue" evidence="2">
    <location>
        <position position="1"/>
    </location>
</feature>
<feature type="compositionally biased region" description="Polar residues" evidence="1">
    <location>
        <begin position="54"/>
        <end position="64"/>
    </location>
</feature>
<evidence type="ECO:0000313" key="2">
    <source>
        <dbReference type="EMBL" id="CAK0794130.1"/>
    </source>
</evidence>
<comment type="caution">
    <text evidence="2">The sequence shown here is derived from an EMBL/GenBank/DDBJ whole genome shotgun (WGS) entry which is preliminary data.</text>
</comment>
<feature type="compositionally biased region" description="Basic residues" evidence="1">
    <location>
        <begin position="1"/>
        <end position="16"/>
    </location>
</feature>
<accession>A0ABN9PML2</accession>
<reference evidence="2" key="1">
    <citation type="submission" date="2023-10" db="EMBL/GenBank/DDBJ databases">
        <authorList>
            <person name="Chen Y."/>
            <person name="Shah S."/>
            <person name="Dougan E. K."/>
            <person name="Thang M."/>
            <person name="Chan C."/>
        </authorList>
    </citation>
    <scope>NUCLEOTIDE SEQUENCE [LARGE SCALE GENOMIC DNA]</scope>
</reference>
<evidence type="ECO:0000313" key="3">
    <source>
        <dbReference type="Proteomes" id="UP001189429"/>
    </source>
</evidence>
<feature type="region of interest" description="Disordered" evidence="1">
    <location>
        <begin position="1"/>
        <end position="72"/>
    </location>
</feature>
<feature type="non-terminal residue" evidence="2">
    <location>
        <position position="281"/>
    </location>
</feature>
<name>A0ABN9PML2_9DINO</name>
<feature type="compositionally biased region" description="Low complexity" evidence="1">
    <location>
        <begin position="37"/>
        <end position="52"/>
    </location>
</feature>
<sequence length="281" mass="29127">APRRQRRGRGGPRSRRSAGLSPRPPGRCWRSAPRPWGSTTTTGPGRATGAGRCRSSSTAWTCPATTMGGPRAGRGAQVLLLSSQAGGDVEGAGMTALAFKKLVGSDPRAAGAAPLSLRTIRSGCFGPEGGEAGPAPWQLRGAQPVPEPARLSSPPGVGDKGGEQVAEDTDQPDSAGLGPWDRVLRFEDDARTPARAAGSDLDAAAGEMAPWSKGGNDILGLHVEHAPHPPRTQFVQFTCQSEIKARLSPKWIAVLSLLSQDLPPPPLVAAAGSNGPYRYPC</sequence>
<organism evidence="2 3">
    <name type="scientific">Prorocentrum cordatum</name>
    <dbReference type="NCBI Taxonomy" id="2364126"/>
    <lineage>
        <taxon>Eukaryota</taxon>
        <taxon>Sar</taxon>
        <taxon>Alveolata</taxon>
        <taxon>Dinophyceae</taxon>
        <taxon>Prorocentrales</taxon>
        <taxon>Prorocentraceae</taxon>
        <taxon>Prorocentrum</taxon>
    </lineage>
</organism>
<keyword evidence="3" id="KW-1185">Reference proteome</keyword>
<feature type="region of interest" description="Disordered" evidence="1">
    <location>
        <begin position="126"/>
        <end position="180"/>
    </location>
</feature>
<proteinExistence type="predicted"/>
<dbReference type="EMBL" id="CAUYUJ010001093">
    <property type="protein sequence ID" value="CAK0794130.1"/>
    <property type="molecule type" value="Genomic_DNA"/>
</dbReference>